<feature type="compositionally biased region" description="Low complexity" evidence="1">
    <location>
        <begin position="35"/>
        <end position="52"/>
    </location>
</feature>
<dbReference type="AlphaFoldDB" id="A0A9D2NJ83"/>
<reference evidence="4" key="1">
    <citation type="journal article" date="2021" name="PeerJ">
        <title>Extensive microbial diversity within the chicken gut microbiome revealed by metagenomics and culture.</title>
        <authorList>
            <person name="Gilroy R."/>
            <person name="Ravi A."/>
            <person name="Getino M."/>
            <person name="Pursley I."/>
            <person name="Horton D.L."/>
            <person name="Alikhan N.F."/>
            <person name="Baker D."/>
            <person name="Gharbi K."/>
            <person name="Hall N."/>
            <person name="Watson M."/>
            <person name="Adriaenssens E.M."/>
            <person name="Foster-Nyarko E."/>
            <person name="Jarju S."/>
            <person name="Secka A."/>
            <person name="Antonio M."/>
            <person name="Oren A."/>
            <person name="Chaudhuri R.R."/>
            <person name="La Ragione R."/>
            <person name="Hildebrand F."/>
            <person name="Pallen M.J."/>
        </authorList>
    </citation>
    <scope>NUCLEOTIDE SEQUENCE</scope>
    <source>
        <strain evidence="4">USAMLcec2-132</strain>
    </source>
</reference>
<reference evidence="4" key="2">
    <citation type="submission" date="2021-04" db="EMBL/GenBank/DDBJ databases">
        <authorList>
            <person name="Gilroy R."/>
        </authorList>
    </citation>
    <scope>NUCLEOTIDE SEQUENCE</scope>
    <source>
        <strain evidence="4">USAMLcec2-132</strain>
    </source>
</reference>
<feature type="chain" id="PRO_5038735403" evidence="2">
    <location>
        <begin position="24"/>
        <end position="549"/>
    </location>
</feature>
<gene>
    <name evidence="4" type="ORF">H9761_18800</name>
</gene>
<dbReference type="PANTHER" id="PTHR43649:SF17">
    <property type="entry name" value="ABC TRANSPORTER SOLUTE BINDING PROTEIN-SUGAR TRANSPORT"/>
    <property type="match status" value="1"/>
</dbReference>
<evidence type="ECO:0000313" key="5">
    <source>
        <dbReference type="Proteomes" id="UP000823891"/>
    </source>
</evidence>
<accession>A0A9D2NJ83</accession>
<dbReference type="InterPro" id="IPR050490">
    <property type="entry name" value="Bact_solute-bd_prot1"/>
</dbReference>
<dbReference type="EMBL" id="DWWS01000070">
    <property type="protein sequence ID" value="HJC25715.1"/>
    <property type="molecule type" value="Genomic_DNA"/>
</dbReference>
<dbReference type="InterPro" id="IPR006059">
    <property type="entry name" value="SBP"/>
</dbReference>
<dbReference type="Proteomes" id="UP000823891">
    <property type="component" value="Unassembled WGS sequence"/>
</dbReference>
<keyword evidence="2" id="KW-0732">Signal</keyword>
<dbReference type="SUPFAM" id="SSF53850">
    <property type="entry name" value="Periplasmic binding protein-like II"/>
    <property type="match status" value="1"/>
</dbReference>
<comment type="caution">
    <text evidence="4">The sequence shown here is derived from an EMBL/GenBank/DDBJ whole genome shotgun (WGS) entry which is preliminary data.</text>
</comment>
<dbReference type="Pfam" id="PF12010">
    <property type="entry name" value="DUF3502"/>
    <property type="match status" value="1"/>
</dbReference>
<dbReference type="PANTHER" id="PTHR43649">
    <property type="entry name" value="ARABINOSE-BINDING PROTEIN-RELATED"/>
    <property type="match status" value="1"/>
</dbReference>
<dbReference type="Pfam" id="PF01547">
    <property type="entry name" value="SBP_bac_1"/>
    <property type="match status" value="1"/>
</dbReference>
<dbReference type="Gene3D" id="3.40.190.10">
    <property type="entry name" value="Periplasmic binding protein-like II"/>
    <property type="match status" value="2"/>
</dbReference>
<evidence type="ECO:0000256" key="1">
    <source>
        <dbReference type="SAM" id="MobiDB-lite"/>
    </source>
</evidence>
<dbReference type="PROSITE" id="PS51257">
    <property type="entry name" value="PROKAR_LIPOPROTEIN"/>
    <property type="match status" value="1"/>
</dbReference>
<protein>
    <submittedName>
        <fullName evidence="4">Extracellular solute-binding protein</fullName>
    </submittedName>
</protein>
<sequence length="549" mass="61278">MRRNMKKILAILLGTVMTAGLLAGCGSKGGNQSGEAAASVESSVSDTGSESASDAEESAQGTAEAAEGGPDISEHVDITMYLVGDTPETYDDILAKVNEITEREINASLNVKWLSWSEHDTKYSLLFSGKEDFDLIFTAPAWCHYEQTVALGGFLELTEDMISTYMPDVWEQLPEAAWNQARIDGKIYMMPANFVEVNPVTIAVRTDWMEQYGFDDIGSWDECMAFMKACGENGKNAFAVKEDNPWGLYIASITEGCNPNGYSGLSGTPNGNSFIYYNGYDPENTQLTSLFDMEEFRNFCYQMKELADAGAIPDDVLSTNFEERQTYIANGKAAFCLWNTGTARTYANEINAAHPECKMQIFEFAEDNTYSASKYTNNGMGINVNTKNPERAMMMLNLLSTNQEIMDLTSLGIEGVNWELNDDGTYSVLQPYNASNFWGWRNEDMLRTLYDPAESDVDIKYEEMNERFYENIKPEHLLDYFGFDTTAVSTQVAAVEAADDTYWYPLLCGQVDDVDAAIEQFKTAMYTAGLQDIIDEAQRQVDEYMAAQK</sequence>
<evidence type="ECO:0000256" key="2">
    <source>
        <dbReference type="SAM" id="SignalP"/>
    </source>
</evidence>
<proteinExistence type="predicted"/>
<feature type="region of interest" description="Disordered" evidence="1">
    <location>
        <begin position="29"/>
        <end position="70"/>
    </location>
</feature>
<evidence type="ECO:0000313" key="4">
    <source>
        <dbReference type="EMBL" id="HJC25715.1"/>
    </source>
</evidence>
<name>A0A9D2NJ83_9FIRM</name>
<feature type="domain" description="DUF3502" evidence="3">
    <location>
        <begin position="481"/>
        <end position="545"/>
    </location>
</feature>
<feature type="signal peptide" evidence="2">
    <location>
        <begin position="1"/>
        <end position="23"/>
    </location>
</feature>
<organism evidence="4 5">
    <name type="scientific">Candidatus Eisenbergiella merdavium</name>
    <dbReference type="NCBI Taxonomy" id="2838551"/>
    <lineage>
        <taxon>Bacteria</taxon>
        <taxon>Bacillati</taxon>
        <taxon>Bacillota</taxon>
        <taxon>Clostridia</taxon>
        <taxon>Lachnospirales</taxon>
        <taxon>Lachnospiraceae</taxon>
        <taxon>Eisenbergiella</taxon>
    </lineage>
</organism>
<evidence type="ECO:0000259" key="3">
    <source>
        <dbReference type="Pfam" id="PF12010"/>
    </source>
</evidence>
<dbReference type="InterPro" id="IPR022627">
    <property type="entry name" value="DUF3502"/>
</dbReference>